<feature type="region of interest" description="Disordered" evidence="1">
    <location>
        <begin position="1"/>
        <end position="50"/>
    </location>
</feature>
<evidence type="ECO:0000313" key="3">
    <source>
        <dbReference type="Proteomes" id="UP001310594"/>
    </source>
</evidence>
<dbReference type="InterPro" id="IPR012917">
    <property type="entry name" value="DUF3294"/>
</dbReference>
<evidence type="ECO:0000313" key="2">
    <source>
        <dbReference type="EMBL" id="KAK5694697.1"/>
    </source>
</evidence>
<feature type="compositionally biased region" description="Basic and acidic residues" evidence="1">
    <location>
        <begin position="39"/>
        <end position="50"/>
    </location>
</feature>
<sequence>MAAQETPSAPAKTPAQTAKPYGTAAAAAEKAKKATKAPPKAEEDKPSPEEALKAVEKLETKTKAVNANNIARVANSQLTANNENLLPLMSLKTGKPIEKFPATSKDIEKLSVTTVDAILNALEADRAGAEPIKKEKLRLQIGLKPNPA</sequence>
<proteinExistence type="predicted"/>
<dbReference type="AlphaFoldDB" id="A0AAN7WBC7"/>
<evidence type="ECO:0000256" key="1">
    <source>
        <dbReference type="SAM" id="MobiDB-lite"/>
    </source>
</evidence>
<organism evidence="2 3">
    <name type="scientific">Elasticomyces elasticus</name>
    <dbReference type="NCBI Taxonomy" id="574655"/>
    <lineage>
        <taxon>Eukaryota</taxon>
        <taxon>Fungi</taxon>
        <taxon>Dikarya</taxon>
        <taxon>Ascomycota</taxon>
        <taxon>Pezizomycotina</taxon>
        <taxon>Dothideomycetes</taxon>
        <taxon>Dothideomycetidae</taxon>
        <taxon>Mycosphaerellales</taxon>
        <taxon>Teratosphaeriaceae</taxon>
        <taxon>Elasticomyces</taxon>
    </lineage>
</organism>
<protein>
    <submittedName>
        <fullName evidence="2">Uncharacterized protein</fullName>
    </submittedName>
</protein>
<dbReference type="EMBL" id="JAVRQU010000015">
    <property type="protein sequence ID" value="KAK5694697.1"/>
    <property type="molecule type" value="Genomic_DNA"/>
</dbReference>
<gene>
    <name evidence="2" type="ORF">LTR97_009287</name>
</gene>
<dbReference type="Proteomes" id="UP001310594">
    <property type="component" value="Unassembled WGS sequence"/>
</dbReference>
<name>A0AAN7WBC7_9PEZI</name>
<comment type="caution">
    <text evidence="2">The sequence shown here is derived from an EMBL/GenBank/DDBJ whole genome shotgun (WGS) entry which is preliminary data.</text>
</comment>
<accession>A0AAN7WBC7</accession>
<reference evidence="2" key="1">
    <citation type="submission" date="2023-08" db="EMBL/GenBank/DDBJ databases">
        <title>Black Yeasts Isolated from many extreme environments.</title>
        <authorList>
            <person name="Coleine C."/>
            <person name="Stajich J.E."/>
            <person name="Selbmann L."/>
        </authorList>
    </citation>
    <scope>NUCLEOTIDE SEQUENCE</scope>
    <source>
        <strain evidence="2">CCFEE 5810</strain>
    </source>
</reference>
<feature type="compositionally biased region" description="Low complexity" evidence="1">
    <location>
        <begin position="1"/>
        <end position="28"/>
    </location>
</feature>
<dbReference type="Pfam" id="PF07957">
    <property type="entry name" value="DUF3294"/>
    <property type="match status" value="1"/>
</dbReference>